<evidence type="ECO:0000313" key="7">
    <source>
        <dbReference type="RefSeq" id="XP_026190860.1"/>
    </source>
</evidence>
<dbReference type="GeneID" id="34623828"/>
<sequence>MLAPEGEDSLQSAAPASAFNDFSLSNNHPFNSQEEPLFPASQGSWFRTLEAKALAEDFLHIDHELVPCSPLMELKGLSFLSATAKEEFKKKLRLDVLLPSDNLQLLLFQARSLLSAGKIRLSFPPSYGPAIVDALLKDPLGVDLARHSLFYFELGEELCKLLPEHEWPYPNLLSILRSARRQRHLRLATQSGDFNRKLIRRLTFEERDTVNAIQNSKPFMGPFA</sequence>
<dbReference type="Pfam" id="PF05916">
    <property type="entry name" value="Sld5"/>
    <property type="match status" value="1"/>
</dbReference>
<proteinExistence type="inferred from homology"/>
<name>A0A6P6RUQ3_9EIME</name>
<evidence type="ECO:0000256" key="1">
    <source>
        <dbReference type="ARBA" id="ARBA00004123"/>
    </source>
</evidence>
<protein>
    <submittedName>
        <fullName evidence="7">Uncharacterized protein LOC34623828</fullName>
    </submittedName>
</protein>
<dbReference type="GO" id="GO:0000811">
    <property type="term" value="C:GINS complex"/>
    <property type="evidence" value="ECO:0007669"/>
    <property type="project" value="TreeGrafter"/>
</dbReference>
<evidence type="ECO:0000256" key="2">
    <source>
        <dbReference type="ARBA" id="ARBA00006343"/>
    </source>
</evidence>
<reference evidence="7" key="1">
    <citation type="submission" date="2025-08" db="UniProtKB">
        <authorList>
            <consortium name="RefSeq"/>
        </authorList>
    </citation>
    <scope>IDENTIFICATION</scope>
</reference>
<gene>
    <name evidence="7" type="primary">LOC34623828</name>
</gene>
<organism evidence="6 7">
    <name type="scientific">Cyclospora cayetanensis</name>
    <dbReference type="NCBI Taxonomy" id="88456"/>
    <lineage>
        <taxon>Eukaryota</taxon>
        <taxon>Sar</taxon>
        <taxon>Alveolata</taxon>
        <taxon>Apicomplexa</taxon>
        <taxon>Conoidasida</taxon>
        <taxon>Coccidia</taxon>
        <taxon>Eucoccidiorida</taxon>
        <taxon>Eimeriorina</taxon>
        <taxon>Eimeriidae</taxon>
        <taxon>Cyclospora</taxon>
    </lineage>
</organism>
<dbReference type="RefSeq" id="XP_026190860.1">
    <property type="nucleotide sequence ID" value="XM_026335075.1"/>
</dbReference>
<dbReference type="PANTHER" id="PTHR22768">
    <property type="entry name" value="DNA REPLICATION COMPLEX GINS PROTEIN PSF3"/>
    <property type="match status" value="1"/>
</dbReference>
<dbReference type="PANTHER" id="PTHR22768:SF0">
    <property type="entry name" value="DNA REPLICATION COMPLEX GINS PROTEIN PSF3"/>
    <property type="match status" value="1"/>
</dbReference>
<dbReference type="InterPro" id="IPR021151">
    <property type="entry name" value="GINS_A"/>
</dbReference>
<keyword evidence="6" id="KW-1185">Reference proteome</keyword>
<evidence type="ECO:0000259" key="5">
    <source>
        <dbReference type="Pfam" id="PF05916"/>
    </source>
</evidence>
<dbReference type="Gene3D" id="1.20.58.2050">
    <property type="match status" value="1"/>
</dbReference>
<evidence type="ECO:0000313" key="6">
    <source>
        <dbReference type="Proteomes" id="UP000515125"/>
    </source>
</evidence>
<comment type="similarity">
    <text evidence="2">Belongs to the GINS3/PSF3 family.</text>
</comment>
<accession>A0A6P6RUQ3</accession>
<evidence type="ECO:0000256" key="3">
    <source>
        <dbReference type="ARBA" id="ARBA00022705"/>
    </source>
</evidence>
<comment type="subcellular location">
    <subcellularLocation>
        <location evidence="1">Nucleus</location>
    </subcellularLocation>
</comment>
<keyword evidence="4" id="KW-0539">Nucleus</keyword>
<keyword evidence="3" id="KW-0235">DNA replication</keyword>
<dbReference type="Proteomes" id="UP000515125">
    <property type="component" value="Unplaced"/>
</dbReference>
<dbReference type="CDD" id="cd11713">
    <property type="entry name" value="GINS_A_psf3"/>
    <property type="match status" value="1"/>
</dbReference>
<dbReference type="GO" id="GO:1902975">
    <property type="term" value="P:mitotic DNA replication initiation"/>
    <property type="evidence" value="ECO:0007669"/>
    <property type="project" value="TreeGrafter"/>
</dbReference>
<feature type="domain" description="GINS subunit" evidence="5">
    <location>
        <begin position="129"/>
        <end position="216"/>
    </location>
</feature>
<dbReference type="SUPFAM" id="SSF158573">
    <property type="entry name" value="GINS helical bundle-like"/>
    <property type="match status" value="1"/>
</dbReference>
<evidence type="ECO:0000256" key="4">
    <source>
        <dbReference type="ARBA" id="ARBA00023242"/>
    </source>
</evidence>
<dbReference type="InterPro" id="IPR038437">
    <property type="entry name" value="GINS_Psf3_sf"/>
</dbReference>
<dbReference type="InterPro" id="IPR010492">
    <property type="entry name" value="GINS_Psf3"/>
</dbReference>
<dbReference type="AlphaFoldDB" id="A0A6P6RUQ3"/>
<dbReference type="OrthoDB" id="10251744at2759"/>
<dbReference type="InterPro" id="IPR036224">
    <property type="entry name" value="GINS_bundle-like_dom_sf"/>
</dbReference>